<sequence>MSTCPVLNDRPIDEWKVTELKDELRRRDLSIKGLKDDLVKRLAEALQGEVIDGGEETVNGTPPVENQTQDGALVLDDASGFQASAEQNVDEGPAEVAAKNEGLVSVIEASTEGGTLVLDDGSGFQASTEQNVDEGPAEVAAKNEGLASVTEASTEDGTLVLADASGIQASTEQNVDEGPFEVAAKNEGLVSVTEASKDSAIATTEVSQEAVVATAEVSPEALVAVTEVSEAPLVDVAGTNENSLGDAEATKEGDPESVPSDSNVVKEVCSHAEVHCEVIAEKTPDNGSSKKMTVDDISSDDTSTNTKLEESSAKGEPCVSIGCEILEQETKSSHLDVILSHADAVASAEEMIAESLILKKDSNENDLMYEKDQKDSDHISTDCKPVQSGPKDQVSEVNQDLESQIKCVSISPDDILVNKNDNVEGNMNAENFDLGLESKQDIVKPSSSNPSSVGDDLQTPDDDKEIPLIDMSLQDTDMSLEKKEGSPDSIYPEKLNLDRSSGDESMEEDAMETKHMDSKTIPDYLEGKSEVTLEHVSSGDESMEEDVMETKHVDSNTKPDYLEGKNDVTLEHVVKEVILLDTVTEGSSVDQKEAISQEKPVMPTEKRKAEDQEVVANNEPIKRQRLWNVDDVKPEQATSKLSGSDASKVVHPPARRRSFGRSDSTARGNSPKERMVPPPQKPATTSLRIDRFVRPFTLKAVQELLGKTGSVCSFWMDPIKTHCYVTFSSVEEALATRNAVYNLQWPPNNGSSLVAEFVDPHEVKAKLEPPPPPPAPINPTAATAPSHQSKANQIMPPHAADTSRGLLPTPPALARLPTFNNAPAREMLPAAPKNPEPPVVVTLDDLFRKTEASPRIYYMPVSEEVVSAKLAARGKGKKAALAEYHAKLRMMKNLRDSLNARIATRLDAKTIILKDCIFDLFIEERGRAEKLEEKKKAEQASRDLRERTALLNLAFVTLKKKRNDSSVMHTNAMKAAQMGLMATTSEHLKMQSKAMKQLCRLFPLRRVIKDGEQNDGYNGPYDVICNARLPRGLDPHSVPSEELSASLGYMLQLLSIAVPILAAPALHISGFGASCSRVWQRSSYWSTRQSQSKVYPLFIPRKNNCSVGEDNSWTESGSGNFGVQSVDSDNKSVLDSKRSNSFNFSIASSHSMERHQDLQRGISLLKTSVTAITTYYYNSLGMDVPSNLSTFEAFAKLLHMLSSLKVLRTTLQSNVASRSEKQGQQLNRSIWKASSAISSNSSLMDSVNTAITPSSLDNLLLNSNTSFLYSGKPTKHGGVPDNILEGWDMVERDVLPPPPSRVEDVAQWERAHTFNRTGSKKK</sequence>
<dbReference type="InterPro" id="IPR003034">
    <property type="entry name" value="SAP_dom"/>
</dbReference>
<dbReference type="Pfam" id="PF02037">
    <property type="entry name" value="SAP"/>
    <property type="match status" value="1"/>
</dbReference>
<dbReference type="InterPro" id="IPR032552">
    <property type="entry name" value="RSB_motif"/>
</dbReference>
<keyword evidence="5" id="KW-1185">Reference proteome</keyword>
<dbReference type="PANTHER" id="PTHR47031:SF10">
    <property type="entry name" value="OS07G0626200 PROTEIN"/>
    <property type="match status" value="1"/>
</dbReference>
<dbReference type="HOGENOM" id="CLU_004119_0_0_1"/>
<feature type="region of interest" description="Disordered" evidence="2">
    <location>
        <begin position="371"/>
        <end position="394"/>
    </location>
</feature>
<dbReference type="eggNOG" id="KOG2416">
    <property type="taxonomic scope" value="Eukaryota"/>
</dbReference>
<feature type="region of interest" description="Disordered" evidence="2">
    <location>
        <begin position="764"/>
        <end position="811"/>
    </location>
</feature>
<dbReference type="EnsemblPlants" id="OGLUM07G22900.1">
    <property type="protein sequence ID" value="OGLUM07G22900.1"/>
    <property type="gene ID" value="OGLUM07G22900"/>
</dbReference>
<evidence type="ECO:0000313" key="4">
    <source>
        <dbReference type="EnsemblPlants" id="OGLUM07G22900.1"/>
    </source>
</evidence>
<dbReference type="GO" id="GO:0003676">
    <property type="term" value="F:nucleic acid binding"/>
    <property type="evidence" value="ECO:0007669"/>
    <property type="project" value="InterPro"/>
</dbReference>
<dbReference type="PANTHER" id="PTHR47031">
    <property type="entry name" value="SAP DNA-BINDING DOMAIN-CONTAINING PROTEIN"/>
    <property type="match status" value="1"/>
</dbReference>
<evidence type="ECO:0000313" key="5">
    <source>
        <dbReference type="Proteomes" id="UP000026961"/>
    </source>
</evidence>
<feature type="region of interest" description="Disordered" evidence="2">
    <location>
        <begin position="441"/>
        <end position="515"/>
    </location>
</feature>
<dbReference type="InterPro" id="IPR036361">
    <property type="entry name" value="SAP_dom_sf"/>
</dbReference>
<dbReference type="InterPro" id="IPR034257">
    <property type="entry name" value="Acinus_RRM"/>
</dbReference>
<dbReference type="Gramene" id="OGLUM07G22900.1">
    <property type="protein sequence ID" value="OGLUM07G22900.1"/>
    <property type="gene ID" value="OGLUM07G22900"/>
</dbReference>
<evidence type="ECO:0000256" key="1">
    <source>
        <dbReference type="ARBA" id="ARBA00023054"/>
    </source>
</evidence>
<proteinExistence type="predicted"/>
<dbReference type="Pfam" id="PF10186">
    <property type="entry name" value="ATG14"/>
    <property type="match status" value="1"/>
</dbReference>
<evidence type="ECO:0000259" key="3">
    <source>
        <dbReference type="PROSITE" id="PS50800"/>
    </source>
</evidence>
<dbReference type="SUPFAM" id="SSF54928">
    <property type="entry name" value="RNA-binding domain, RBD"/>
    <property type="match status" value="1"/>
</dbReference>
<feature type="region of interest" description="Disordered" evidence="2">
    <location>
        <begin position="586"/>
        <end position="684"/>
    </location>
</feature>
<dbReference type="Proteomes" id="UP000026961">
    <property type="component" value="Chromosome 7"/>
</dbReference>
<feature type="compositionally biased region" description="Polar residues" evidence="2">
    <location>
        <begin position="636"/>
        <end position="645"/>
    </location>
</feature>
<dbReference type="Gene3D" id="1.10.720.30">
    <property type="entry name" value="SAP domain"/>
    <property type="match status" value="1"/>
</dbReference>
<feature type="domain" description="SAP" evidence="3">
    <location>
        <begin position="12"/>
        <end position="46"/>
    </location>
</feature>
<dbReference type="InterPro" id="IPR018791">
    <property type="entry name" value="UV_resistance/autophagy_Atg14"/>
</dbReference>
<evidence type="ECO:0000256" key="2">
    <source>
        <dbReference type="SAM" id="MobiDB-lite"/>
    </source>
</evidence>
<feature type="compositionally biased region" description="Pro residues" evidence="2">
    <location>
        <begin position="768"/>
        <end position="777"/>
    </location>
</feature>
<feature type="compositionally biased region" description="Basic and acidic residues" evidence="2">
    <location>
        <begin position="371"/>
        <end position="381"/>
    </location>
</feature>
<feature type="region of interest" description="Disordered" evidence="2">
    <location>
        <begin position="237"/>
        <end position="262"/>
    </location>
</feature>
<feature type="region of interest" description="Disordered" evidence="2">
    <location>
        <begin position="280"/>
        <end position="313"/>
    </location>
</feature>
<keyword evidence="1" id="KW-0175">Coiled coil</keyword>
<dbReference type="CDD" id="cd12432">
    <property type="entry name" value="RRM_ACINU"/>
    <property type="match status" value="1"/>
</dbReference>
<dbReference type="GO" id="GO:0005737">
    <property type="term" value="C:cytoplasm"/>
    <property type="evidence" value="ECO:0007669"/>
    <property type="project" value="UniProtKB-ARBA"/>
</dbReference>
<protein>
    <recommendedName>
        <fullName evidence="3">SAP domain-containing protein</fullName>
    </recommendedName>
</protein>
<reference evidence="4" key="2">
    <citation type="submission" date="2018-05" db="EMBL/GenBank/DDBJ databases">
        <title>OgluRS3 (Oryza glumaepatula Reference Sequence Version 3).</title>
        <authorList>
            <person name="Zhang J."/>
            <person name="Kudrna D."/>
            <person name="Lee S."/>
            <person name="Talag J."/>
            <person name="Welchert J."/>
            <person name="Wing R.A."/>
        </authorList>
    </citation>
    <scope>NUCLEOTIDE SEQUENCE [LARGE SCALE GENOMIC DNA]</scope>
</reference>
<name>A0A0E0AMY9_9ORYZ</name>
<organism evidence="4">
    <name type="scientific">Oryza glumipatula</name>
    <dbReference type="NCBI Taxonomy" id="40148"/>
    <lineage>
        <taxon>Eukaryota</taxon>
        <taxon>Viridiplantae</taxon>
        <taxon>Streptophyta</taxon>
        <taxon>Embryophyta</taxon>
        <taxon>Tracheophyta</taxon>
        <taxon>Spermatophyta</taxon>
        <taxon>Magnoliopsida</taxon>
        <taxon>Liliopsida</taxon>
        <taxon>Poales</taxon>
        <taxon>Poaceae</taxon>
        <taxon>BOP clade</taxon>
        <taxon>Oryzoideae</taxon>
        <taxon>Oryzeae</taxon>
        <taxon>Oryzinae</taxon>
        <taxon>Oryza</taxon>
    </lineage>
</organism>
<dbReference type="SMART" id="SM00513">
    <property type="entry name" value="SAP"/>
    <property type="match status" value="1"/>
</dbReference>
<reference evidence="4" key="1">
    <citation type="submission" date="2015-04" db="UniProtKB">
        <authorList>
            <consortium name="EnsemblPlants"/>
        </authorList>
    </citation>
    <scope>IDENTIFICATION</scope>
</reference>
<dbReference type="PROSITE" id="PS50800">
    <property type="entry name" value="SAP"/>
    <property type="match status" value="1"/>
</dbReference>
<dbReference type="SUPFAM" id="SSF68906">
    <property type="entry name" value="SAP domain"/>
    <property type="match status" value="1"/>
</dbReference>
<dbReference type="InterPro" id="IPR035979">
    <property type="entry name" value="RBD_domain_sf"/>
</dbReference>
<dbReference type="GO" id="GO:0032991">
    <property type="term" value="C:protein-containing complex"/>
    <property type="evidence" value="ECO:0007669"/>
    <property type="project" value="UniProtKB-ARBA"/>
</dbReference>
<dbReference type="Pfam" id="PF16294">
    <property type="entry name" value="RSB_motif"/>
    <property type="match status" value="1"/>
</dbReference>
<accession>A0A0E0AMY9</accession>